<evidence type="ECO:0000313" key="2">
    <source>
        <dbReference type="Proteomes" id="UP001548832"/>
    </source>
</evidence>
<proteinExistence type="predicted"/>
<name>A0ABV2DML0_9HYPH</name>
<dbReference type="Proteomes" id="UP001548832">
    <property type="component" value="Unassembled WGS sequence"/>
</dbReference>
<reference evidence="1 2" key="1">
    <citation type="submission" date="2024-06" db="EMBL/GenBank/DDBJ databases">
        <authorList>
            <person name="Kim D.-U."/>
        </authorList>
    </citation>
    <scope>NUCLEOTIDE SEQUENCE [LARGE SCALE GENOMIC DNA]</scope>
    <source>
        <strain evidence="1 2">KACC15460</strain>
    </source>
</reference>
<evidence type="ECO:0000313" key="1">
    <source>
        <dbReference type="EMBL" id="MET2831335.1"/>
    </source>
</evidence>
<organism evidence="1 2">
    <name type="scientific">Mesorhizobium shangrilense</name>
    <dbReference type="NCBI Taxonomy" id="460060"/>
    <lineage>
        <taxon>Bacteria</taxon>
        <taxon>Pseudomonadati</taxon>
        <taxon>Pseudomonadota</taxon>
        <taxon>Alphaproteobacteria</taxon>
        <taxon>Hyphomicrobiales</taxon>
        <taxon>Phyllobacteriaceae</taxon>
        <taxon>Mesorhizobium</taxon>
    </lineage>
</organism>
<comment type="caution">
    <text evidence="1">The sequence shown here is derived from an EMBL/GenBank/DDBJ whole genome shotgun (WGS) entry which is preliminary data.</text>
</comment>
<dbReference type="EMBL" id="JBEWSZ010000003">
    <property type="protein sequence ID" value="MET2831335.1"/>
    <property type="molecule type" value="Genomic_DNA"/>
</dbReference>
<protein>
    <submittedName>
        <fullName evidence="1">Uncharacterized protein</fullName>
    </submittedName>
</protein>
<keyword evidence="2" id="KW-1185">Reference proteome</keyword>
<gene>
    <name evidence="1" type="ORF">ABVQ20_30755</name>
</gene>
<accession>A0ABV2DML0</accession>
<dbReference type="RefSeq" id="WP_354463434.1">
    <property type="nucleotide sequence ID" value="NZ_JBEWSZ010000003.1"/>
</dbReference>
<sequence length="114" mass="12284">MGLLIGHRLAAEMPATLSSMNIPAYIDSAAADFLEQGRAAYNLLGLEQSRFLQADKDTHILTWRGTDANSVLAFAVTSAGLECVVLDVGVKPSTQCPMKLPASFGRLRRGRPRP</sequence>